<keyword evidence="3 7" id="KW-0436">Ligase</keyword>
<dbReference type="GO" id="GO:0071897">
    <property type="term" value="P:DNA biosynthetic process"/>
    <property type="evidence" value="ECO:0007669"/>
    <property type="project" value="InterPro"/>
</dbReference>
<comment type="similarity">
    <text evidence="1 5">Belongs to the ATP-dependent DNA ligase family.</text>
</comment>
<dbReference type="Proteomes" id="UP000781173">
    <property type="component" value="Unassembled WGS sequence"/>
</dbReference>
<dbReference type="Pfam" id="PF01068">
    <property type="entry name" value="DNA_ligase_A_M"/>
    <property type="match status" value="1"/>
</dbReference>
<evidence type="ECO:0000313" key="8">
    <source>
        <dbReference type="Proteomes" id="UP000781173"/>
    </source>
</evidence>
<feature type="non-terminal residue" evidence="7">
    <location>
        <position position="1"/>
    </location>
</feature>
<organism evidence="7 8">
    <name type="scientific">Candidatus Dojkabacteria bacterium</name>
    <dbReference type="NCBI Taxonomy" id="2099670"/>
    <lineage>
        <taxon>Bacteria</taxon>
        <taxon>Candidatus Dojkabacteria</taxon>
    </lineage>
</organism>
<dbReference type="InterPro" id="IPR000977">
    <property type="entry name" value="DNA_ligase_ATP-dep"/>
</dbReference>
<dbReference type="InterPro" id="IPR012309">
    <property type="entry name" value="DNA_ligase_ATP-dep_C"/>
</dbReference>
<dbReference type="EC" id="6.5.1.1" evidence="2"/>
<name>A0A952DS93_9BACT</name>
<evidence type="ECO:0000256" key="5">
    <source>
        <dbReference type="RuleBase" id="RU004196"/>
    </source>
</evidence>
<dbReference type="AlphaFoldDB" id="A0A952DS93"/>
<dbReference type="EMBL" id="JACFOF010000013">
    <property type="protein sequence ID" value="MBW7954031.1"/>
    <property type="molecule type" value="Genomic_DNA"/>
</dbReference>
<dbReference type="GO" id="GO:0006273">
    <property type="term" value="P:lagging strand elongation"/>
    <property type="evidence" value="ECO:0007669"/>
    <property type="project" value="TreeGrafter"/>
</dbReference>
<dbReference type="GO" id="GO:0005524">
    <property type="term" value="F:ATP binding"/>
    <property type="evidence" value="ECO:0007669"/>
    <property type="project" value="InterPro"/>
</dbReference>
<evidence type="ECO:0000259" key="6">
    <source>
        <dbReference type="PROSITE" id="PS50160"/>
    </source>
</evidence>
<dbReference type="Pfam" id="PF04679">
    <property type="entry name" value="DNA_ligase_A_C"/>
    <property type="match status" value="1"/>
</dbReference>
<protein>
    <recommendedName>
        <fullName evidence="2">DNA ligase (ATP)</fullName>
        <ecNumber evidence="2">6.5.1.1</ecNumber>
    </recommendedName>
</protein>
<evidence type="ECO:0000256" key="1">
    <source>
        <dbReference type="ARBA" id="ARBA00007572"/>
    </source>
</evidence>
<evidence type="ECO:0000256" key="2">
    <source>
        <dbReference type="ARBA" id="ARBA00012727"/>
    </source>
</evidence>
<dbReference type="Gene3D" id="3.30.470.30">
    <property type="entry name" value="DNA ligase/mRNA capping enzyme"/>
    <property type="match status" value="1"/>
</dbReference>
<dbReference type="InterPro" id="IPR050191">
    <property type="entry name" value="ATP-dep_DNA_ligase"/>
</dbReference>
<evidence type="ECO:0000256" key="3">
    <source>
        <dbReference type="ARBA" id="ARBA00022598"/>
    </source>
</evidence>
<dbReference type="PANTHER" id="PTHR45674">
    <property type="entry name" value="DNA LIGASE 1/3 FAMILY MEMBER"/>
    <property type="match status" value="1"/>
</dbReference>
<dbReference type="InterPro" id="IPR012310">
    <property type="entry name" value="DNA_ligase_ATP-dep_cent"/>
</dbReference>
<reference evidence="7" key="1">
    <citation type="journal article" date="2022" name="ISME J.">
        <title>A general approach to explore prokaryotic protein glycosylation reveals the unique surface layer modulation of an anammox bacterium.</title>
        <authorList>
            <person name="Pabst M."/>
            <person name="Grouzdev D.S."/>
            <person name="Lawson C.E."/>
            <person name="Kleikamp H.B.C."/>
            <person name="de Ram C."/>
            <person name="Louwen R."/>
            <person name="Lin Y.M."/>
            <person name="Lucker S."/>
            <person name="van Loosdrecht M.C.M."/>
            <person name="Laureni M."/>
        </authorList>
    </citation>
    <scope>NUCLEOTIDE SEQUENCE</scope>
    <source>
        <strain evidence="7">BROCD043</strain>
    </source>
</reference>
<dbReference type="PROSITE" id="PS50160">
    <property type="entry name" value="DNA_LIGASE_A3"/>
    <property type="match status" value="1"/>
</dbReference>
<dbReference type="InterPro" id="IPR012340">
    <property type="entry name" value="NA-bd_OB-fold"/>
</dbReference>
<dbReference type="NCBIfam" id="TIGR00574">
    <property type="entry name" value="dnl1"/>
    <property type="match status" value="1"/>
</dbReference>
<dbReference type="GO" id="GO:0003910">
    <property type="term" value="F:DNA ligase (ATP) activity"/>
    <property type="evidence" value="ECO:0007669"/>
    <property type="project" value="UniProtKB-EC"/>
</dbReference>
<evidence type="ECO:0000313" key="7">
    <source>
        <dbReference type="EMBL" id="MBW7954031.1"/>
    </source>
</evidence>
<gene>
    <name evidence="7" type="ORF">H3C67_04555</name>
</gene>
<proteinExistence type="inferred from homology"/>
<comment type="catalytic activity">
    <reaction evidence="4">
        <text>ATP + (deoxyribonucleotide)n-3'-hydroxyl + 5'-phospho-(deoxyribonucleotide)m = (deoxyribonucleotide)n+m + AMP + diphosphate.</text>
        <dbReference type="EC" id="6.5.1.1"/>
    </reaction>
</comment>
<dbReference type="GO" id="GO:0006281">
    <property type="term" value="P:DNA repair"/>
    <property type="evidence" value="ECO:0007669"/>
    <property type="project" value="InterPro"/>
</dbReference>
<evidence type="ECO:0000256" key="4">
    <source>
        <dbReference type="ARBA" id="ARBA00034003"/>
    </source>
</evidence>
<dbReference type="Gene3D" id="2.40.50.140">
    <property type="entry name" value="Nucleic acid-binding proteins"/>
    <property type="match status" value="1"/>
</dbReference>
<dbReference type="SUPFAM" id="SSF50249">
    <property type="entry name" value="Nucleic acid-binding proteins"/>
    <property type="match status" value="1"/>
</dbReference>
<sequence length="332" mass="36616">SRNASNKSKPEQETLFEDKTQSQTWIFSRKLESLTDMFPDITAALNALNVESIIIDSEAIAYDPASGEMLPFQETMRRKRKHDVSKIASEIPVRAHCFDILMLNGESKLDTPLTERLSLLEKILQSSAQEVLVMAESNSVESANQAEEIYSKYVEQKLEGVICKNKDSLYDPGTRNFDWIKLKASASAGISDTIDTVVLGYYFGKGSRAKFGIGALLIGVYDPDSDKFVSVSKLGTGFTDTDFLAIKKRLDQIVVQTIPVNVAIDKNLMPDVLVSPEVITVVEADSVSKSKLHGGESGGYSLRFPRLKVFDRKDKSSKEVTTTLELGTLAGL</sequence>
<comment type="caution">
    <text evidence="7">The sequence shown here is derived from an EMBL/GenBank/DDBJ whole genome shotgun (WGS) entry which is preliminary data.</text>
</comment>
<dbReference type="GO" id="GO:0006310">
    <property type="term" value="P:DNA recombination"/>
    <property type="evidence" value="ECO:0007669"/>
    <property type="project" value="InterPro"/>
</dbReference>
<dbReference type="PANTHER" id="PTHR45674:SF4">
    <property type="entry name" value="DNA LIGASE 1"/>
    <property type="match status" value="1"/>
</dbReference>
<dbReference type="SUPFAM" id="SSF56091">
    <property type="entry name" value="DNA ligase/mRNA capping enzyme, catalytic domain"/>
    <property type="match status" value="1"/>
</dbReference>
<accession>A0A952DS93</accession>
<feature type="domain" description="ATP-dependent DNA ligase family profile" evidence="6">
    <location>
        <begin position="98"/>
        <end position="222"/>
    </location>
</feature>